<dbReference type="STRING" id="237682.SAMN05421676_102210"/>
<accession>A0A1I0ANL6</accession>
<keyword evidence="2" id="KW-1185">Reference proteome</keyword>
<reference evidence="2" key="1">
    <citation type="submission" date="2016-10" db="EMBL/GenBank/DDBJ databases">
        <authorList>
            <person name="Varghese N."/>
            <person name="Submissions S."/>
        </authorList>
    </citation>
    <scope>NUCLEOTIDE SEQUENCE [LARGE SCALE GENOMIC DNA]</scope>
    <source>
        <strain evidence="2">CGMCC 1.3566</strain>
    </source>
</reference>
<name>A0A1I0ANL6_9BACI</name>
<evidence type="ECO:0000313" key="2">
    <source>
        <dbReference type="Proteomes" id="UP000199095"/>
    </source>
</evidence>
<sequence length="42" mass="4934">MKKLASLLIVFAFILFFPLEVLAVDFTIEKTQIVLIYRKMVM</sequence>
<dbReference type="RefSeq" id="WP_281242716.1">
    <property type="nucleotide sequence ID" value="NZ_FOHJ01000002.1"/>
</dbReference>
<protein>
    <submittedName>
        <fullName evidence="1">Uncharacterized protein</fullName>
    </submittedName>
</protein>
<organism evidence="1 2">
    <name type="scientific">Salinibacillus kushneri</name>
    <dbReference type="NCBI Taxonomy" id="237682"/>
    <lineage>
        <taxon>Bacteria</taxon>
        <taxon>Bacillati</taxon>
        <taxon>Bacillota</taxon>
        <taxon>Bacilli</taxon>
        <taxon>Bacillales</taxon>
        <taxon>Bacillaceae</taxon>
        <taxon>Salinibacillus</taxon>
    </lineage>
</organism>
<dbReference type="Proteomes" id="UP000199095">
    <property type="component" value="Unassembled WGS sequence"/>
</dbReference>
<dbReference type="EMBL" id="FOHJ01000002">
    <property type="protein sequence ID" value="SES95761.1"/>
    <property type="molecule type" value="Genomic_DNA"/>
</dbReference>
<dbReference type="AlphaFoldDB" id="A0A1I0ANL6"/>
<gene>
    <name evidence="1" type="ORF">SAMN05421676_102210</name>
</gene>
<evidence type="ECO:0000313" key="1">
    <source>
        <dbReference type="EMBL" id="SES95761.1"/>
    </source>
</evidence>
<proteinExistence type="predicted"/>